<dbReference type="PANTHER" id="PTHR46020:SF4">
    <property type="entry name" value="OS04G0650200 PROTEIN"/>
    <property type="match status" value="1"/>
</dbReference>
<keyword evidence="4" id="KW-0443">Lipid metabolism</keyword>
<accession>A0A5J5B7F4</accession>
<dbReference type="Proteomes" id="UP000325577">
    <property type="component" value="Linkage Group LG14"/>
</dbReference>
<dbReference type="PANTHER" id="PTHR46020">
    <property type="entry name" value="OSJNBB0059K02.9 PROTEIN"/>
    <property type="match status" value="1"/>
</dbReference>
<sequence>MAESHHAVGGSYRRHHGSMKLFVFGDSYADTGNCPKSFAVSWKEPFGITFPGKPAGRFSNGRVLTDYIASFFGIRSPLAYEGRNFGEKMEGEGMNFAYGGTGVFNTLVKEPNMTTQINFFEQLLEEKVYTKHDLNTSIALVSVGGNDYATYMAQNGSLEGLPAFTTSVINQLALNLKRIHGLGVRKIAVTAMEPMGCLPAFTASSSYQNCSGTKNTITKFHNQILQQTVHKLNNESRDSVFIILDLYKAFMSAFKKQENHPGSSKFENPLKPCCVGVTRGYSCGSVDESGAKKYTVCNKPELSFFWDAIHPSQQGWHRVYSALRSSLHHLY</sequence>
<evidence type="ECO:0000256" key="2">
    <source>
        <dbReference type="ARBA" id="ARBA00022801"/>
    </source>
</evidence>
<gene>
    <name evidence="5" type="ORF">F0562_025845</name>
</gene>
<comment type="similarity">
    <text evidence="1">Belongs to the 'GDSL' lipolytic enzyme family.</text>
</comment>
<keyword evidence="2" id="KW-0378">Hydrolase</keyword>
<dbReference type="InterPro" id="IPR001087">
    <property type="entry name" value="GDSL"/>
</dbReference>
<evidence type="ECO:0000256" key="1">
    <source>
        <dbReference type="ARBA" id="ARBA00008668"/>
    </source>
</evidence>
<dbReference type="EMBL" id="CM018037">
    <property type="protein sequence ID" value="KAA8539153.1"/>
    <property type="molecule type" value="Genomic_DNA"/>
</dbReference>
<evidence type="ECO:0000313" key="5">
    <source>
        <dbReference type="EMBL" id="KAA8539153.1"/>
    </source>
</evidence>
<dbReference type="InterPro" id="IPR036514">
    <property type="entry name" value="SGNH_hydro_sf"/>
</dbReference>
<evidence type="ECO:0008006" key="7">
    <source>
        <dbReference type="Google" id="ProtNLM"/>
    </source>
</evidence>
<proteinExistence type="inferred from homology"/>
<dbReference type="AlphaFoldDB" id="A0A5J5B7F4"/>
<keyword evidence="6" id="KW-1185">Reference proteome</keyword>
<dbReference type="CDD" id="cd01837">
    <property type="entry name" value="SGNH_plant_lipase_like"/>
    <property type="match status" value="1"/>
</dbReference>
<organism evidence="5 6">
    <name type="scientific">Nyssa sinensis</name>
    <dbReference type="NCBI Taxonomy" id="561372"/>
    <lineage>
        <taxon>Eukaryota</taxon>
        <taxon>Viridiplantae</taxon>
        <taxon>Streptophyta</taxon>
        <taxon>Embryophyta</taxon>
        <taxon>Tracheophyta</taxon>
        <taxon>Spermatophyta</taxon>
        <taxon>Magnoliopsida</taxon>
        <taxon>eudicotyledons</taxon>
        <taxon>Gunneridae</taxon>
        <taxon>Pentapetalae</taxon>
        <taxon>asterids</taxon>
        <taxon>Cornales</taxon>
        <taxon>Nyssaceae</taxon>
        <taxon>Nyssa</taxon>
    </lineage>
</organism>
<dbReference type="GO" id="GO:0016788">
    <property type="term" value="F:hydrolase activity, acting on ester bonds"/>
    <property type="evidence" value="ECO:0007669"/>
    <property type="project" value="InterPro"/>
</dbReference>
<dbReference type="OrthoDB" id="1600564at2759"/>
<dbReference type="GO" id="GO:0016042">
    <property type="term" value="P:lipid catabolic process"/>
    <property type="evidence" value="ECO:0007669"/>
    <property type="project" value="UniProtKB-KW"/>
</dbReference>
<evidence type="ECO:0000256" key="4">
    <source>
        <dbReference type="ARBA" id="ARBA00023098"/>
    </source>
</evidence>
<evidence type="ECO:0000313" key="6">
    <source>
        <dbReference type="Proteomes" id="UP000325577"/>
    </source>
</evidence>
<dbReference type="Gene3D" id="3.40.50.1110">
    <property type="entry name" value="SGNH hydrolase"/>
    <property type="match status" value="1"/>
</dbReference>
<protein>
    <recommendedName>
        <fullName evidence="7">SGNH hydrolase-type esterase domain-containing protein</fullName>
    </recommendedName>
</protein>
<keyword evidence="3" id="KW-0442">Lipid degradation</keyword>
<reference evidence="5 6" key="1">
    <citation type="submission" date="2019-09" db="EMBL/GenBank/DDBJ databases">
        <title>A chromosome-level genome assembly of the Chinese tupelo Nyssa sinensis.</title>
        <authorList>
            <person name="Yang X."/>
            <person name="Kang M."/>
            <person name="Yang Y."/>
            <person name="Xiong H."/>
            <person name="Wang M."/>
            <person name="Zhang Z."/>
            <person name="Wang Z."/>
            <person name="Wu H."/>
            <person name="Ma T."/>
            <person name="Liu J."/>
            <person name="Xi Z."/>
        </authorList>
    </citation>
    <scope>NUCLEOTIDE SEQUENCE [LARGE SCALE GENOMIC DNA]</scope>
    <source>
        <strain evidence="5">J267</strain>
        <tissue evidence="5">Leaf</tissue>
    </source>
</reference>
<name>A0A5J5B7F4_9ASTE</name>
<dbReference type="InterPro" id="IPR035669">
    <property type="entry name" value="SGNH_plant_lipase-like"/>
</dbReference>
<evidence type="ECO:0000256" key="3">
    <source>
        <dbReference type="ARBA" id="ARBA00022963"/>
    </source>
</evidence>
<dbReference type="Pfam" id="PF00657">
    <property type="entry name" value="Lipase_GDSL"/>
    <property type="match status" value="1"/>
</dbReference>
<dbReference type="SUPFAM" id="SSF52266">
    <property type="entry name" value="SGNH hydrolase"/>
    <property type="match status" value="1"/>
</dbReference>